<sequence length="108" mass="11286">MGHVVAIVPDKSPTAHCKGHCSLVGCCVCPAMPPVACCQGSRGTIRRSIYCVCPATPLVGCCHGPGALVEGWSSKSALLRCLLSGETVSWPRDFHRIVQGRVGSVIQA</sequence>
<dbReference type="AlphaFoldDB" id="A0A426XIB0"/>
<dbReference type="Proteomes" id="UP000287651">
    <property type="component" value="Unassembled WGS sequence"/>
</dbReference>
<evidence type="ECO:0000313" key="2">
    <source>
        <dbReference type="Proteomes" id="UP000287651"/>
    </source>
</evidence>
<accession>A0A426XIB0</accession>
<comment type="caution">
    <text evidence="1">The sequence shown here is derived from an EMBL/GenBank/DDBJ whole genome shotgun (WGS) entry which is preliminary data.</text>
</comment>
<evidence type="ECO:0000313" key="1">
    <source>
        <dbReference type="EMBL" id="RRT39216.1"/>
    </source>
</evidence>
<dbReference type="EMBL" id="AMZH03020387">
    <property type="protein sequence ID" value="RRT39216.1"/>
    <property type="molecule type" value="Genomic_DNA"/>
</dbReference>
<reference evidence="1 2" key="1">
    <citation type="journal article" date="2014" name="Agronomy (Basel)">
        <title>A Draft Genome Sequence for Ensete ventricosum, the Drought-Tolerant Tree Against Hunger.</title>
        <authorList>
            <person name="Harrison J."/>
            <person name="Moore K.A."/>
            <person name="Paszkiewicz K."/>
            <person name="Jones T."/>
            <person name="Grant M."/>
            <person name="Ambacheew D."/>
            <person name="Muzemil S."/>
            <person name="Studholme D.J."/>
        </authorList>
    </citation>
    <scope>NUCLEOTIDE SEQUENCE [LARGE SCALE GENOMIC DNA]</scope>
</reference>
<name>A0A426XIB0_ENSVE</name>
<protein>
    <submittedName>
        <fullName evidence="1">Uncharacterized protein</fullName>
    </submittedName>
</protein>
<gene>
    <name evidence="1" type="ORF">B296_00049813</name>
</gene>
<proteinExistence type="predicted"/>
<organism evidence="1 2">
    <name type="scientific">Ensete ventricosum</name>
    <name type="common">Abyssinian banana</name>
    <name type="synonym">Musa ensete</name>
    <dbReference type="NCBI Taxonomy" id="4639"/>
    <lineage>
        <taxon>Eukaryota</taxon>
        <taxon>Viridiplantae</taxon>
        <taxon>Streptophyta</taxon>
        <taxon>Embryophyta</taxon>
        <taxon>Tracheophyta</taxon>
        <taxon>Spermatophyta</taxon>
        <taxon>Magnoliopsida</taxon>
        <taxon>Liliopsida</taxon>
        <taxon>Zingiberales</taxon>
        <taxon>Musaceae</taxon>
        <taxon>Ensete</taxon>
    </lineage>
</organism>